<feature type="domain" description="4Fe-4S ferredoxin-type" evidence="7">
    <location>
        <begin position="95"/>
        <end position="128"/>
    </location>
</feature>
<dbReference type="EMBL" id="LR778114">
    <property type="protein sequence ID" value="CAB1128575.1"/>
    <property type="molecule type" value="Genomic_DNA"/>
</dbReference>
<dbReference type="Gene3D" id="3.30.70.20">
    <property type="match status" value="2"/>
</dbReference>
<keyword evidence="4" id="KW-0249">Electron transport</keyword>
<evidence type="ECO:0000256" key="2">
    <source>
        <dbReference type="ARBA" id="ARBA00022485"/>
    </source>
</evidence>
<keyword evidence="5" id="KW-0408">Iron</keyword>
<dbReference type="Pfam" id="PF12838">
    <property type="entry name" value="Fer4_7"/>
    <property type="match status" value="1"/>
</dbReference>
<reference evidence="8 9" key="1">
    <citation type="submission" date="2020-02" db="EMBL/GenBank/DDBJ databases">
        <authorList>
            <person name="Hogendoorn C."/>
        </authorList>
    </citation>
    <scope>NUCLEOTIDE SEQUENCE [LARGE SCALE GENOMIC DNA]</scope>
    <source>
        <strain evidence="8">R501</strain>
    </source>
</reference>
<sequence length="208" mass="21890">MNTYSALRALNGKQSHDMSGVRIDRRDFLRLAWHRGRTIMAGLGRVPPVGASPPVRPRLRPPGAVQEGVFEKLCTGCGSCVEACGVGAIRVDPDGRPIVEPAVQACVLCVDIPCSRACATGALKPVVEAWQVKIGTARVAIDRCVHLHAEDGCGRCVQACPLGARAIRLYPDAPAPDISALVCTGCGLCAAACPTEPPAIDINGDFLW</sequence>
<dbReference type="PANTHER" id="PTHR42859:SF10">
    <property type="entry name" value="DIMETHYLSULFOXIDE REDUCTASE CHAIN B"/>
    <property type="match status" value="1"/>
</dbReference>
<evidence type="ECO:0000256" key="3">
    <source>
        <dbReference type="ARBA" id="ARBA00022723"/>
    </source>
</evidence>
<protein>
    <submittedName>
        <fullName evidence="8">4Fe-4S ferredoxin iron-sulfur binding domain-containing protein</fullName>
    </submittedName>
</protein>
<evidence type="ECO:0000313" key="8">
    <source>
        <dbReference type="EMBL" id="CAB1128575.1"/>
    </source>
</evidence>
<evidence type="ECO:0000259" key="7">
    <source>
        <dbReference type="PROSITE" id="PS51379"/>
    </source>
</evidence>
<accession>A0A6F8ZGI5</accession>
<evidence type="ECO:0000256" key="6">
    <source>
        <dbReference type="ARBA" id="ARBA00023014"/>
    </source>
</evidence>
<dbReference type="InterPro" id="IPR017896">
    <property type="entry name" value="4Fe4S_Fe-S-bd"/>
</dbReference>
<evidence type="ECO:0000256" key="4">
    <source>
        <dbReference type="ARBA" id="ARBA00022982"/>
    </source>
</evidence>
<gene>
    <name evidence="8" type="ORF">R50_1069</name>
</gene>
<dbReference type="Proteomes" id="UP000503399">
    <property type="component" value="Chromosome"/>
</dbReference>
<evidence type="ECO:0000256" key="5">
    <source>
        <dbReference type="ARBA" id="ARBA00023004"/>
    </source>
</evidence>
<feature type="domain" description="4Fe-4S ferredoxin-type" evidence="7">
    <location>
        <begin position="174"/>
        <end position="205"/>
    </location>
</feature>
<dbReference type="PROSITE" id="PS51379">
    <property type="entry name" value="4FE4S_FER_2"/>
    <property type="match status" value="4"/>
</dbReference>
<dbReference type="PROSITE" id="PS00198">
    <property type="entry name" value="4FE4S_FER_1"/>
    <property type="match status" value="2"/>
</dbReference>
<keyword evidence="2" id="KW-0004">4Fe-4S</keyword>
<keyword evidence="3" id="KW-0479">Metal-binding</keyword>
<dbReference type="GO" id="GO:0046872">
    <property type="term" value="F:metal ion binding"/>
    <property type="evidence" value="ECO:0007669"/>
    <property type="project" value="UniProtKB-KW"/>
</dbReference>
<evidence type="ECO:0000256" key="1">
    <source>
        <dbReference type="ARBA" id="ARBA00022448"/>
    </source>
</evidence>
<name>A0A6F8ZGI5_9FIRM</name>
<dbReference type="InterPro" id="IPR017900">
    <property type="entry name" value="4Fe4S_Fe_S_CS"/>
</dbReference>
<dbReference type="Pfam" id="PF00037">
    <property type="entry name" value="Fer4"/>
    <property type="match status" value="1"/>
</dbReference>
<dbReference type="PANTHER" id="PTHR42859">
    <property type="entry name" value="OXIDOREDUCTASE"/>
    <property type="match status" value="1"/>
</dbReference>
<dbReference type="AlphaFoldDB" id="A0A6F8ZGI5"/>
<dbReference type="KEGG" id="hfv:R50_1069"/>
<feature type="domain" description="4Fe-4S ferredoxin-type" evidence="7">
    <location>
        <begin position="65"/>
        <end position="94"/>
    </location>
</feature>
<dbReference type="GO" id="GO:0051539">
    <property type="term" value="F:4 iron, 4 sulfur cluster binding"/>
    <property type="evidence" value="ECO:0007669"/>
    <property type="project" value="UniProtKB-KW"/>
</dbReference>
<keyword evidence="6" id="KW-0411">Iron-sulfur</keyword>
<feature type="domain" description="4Fe-4S ferredoxin-type" evidence="7">
    <location>
        <begin position="135"/>
        <end position="172"/>
    </location>
</feature>
<dbReference type="SUPFAM" id="SSF54862">
    <property type="entry name" value="4Fe-4S ferredoxins"/>
    <property type="match status" value="1"/>
</dbReference>
<proteinExistence type="predicted"/>
<keyword evidence="1" id="KW-0813">Transport</keyword>
<evidence type="ECO:0000313" key="9">
    <source>
        <dbReference type="Proteomes" id="UP000503399"/>
    </source>
</evidence>
<organism evidence="8 9">
    <name type="scientific">Candidatus Hydrogenisulfobacillus filiaventi</name>
    <dbReference type="NCBI Taxonomy" id="2707344"/>
    <lineage>
        <taxon>Bacteria</taxon>
        <taxon>Bacillati</taxon>
        <taxon>Bacillota</taxon>
        <taxon>Clostridia</taxon>
        <taxon>Eubacteriales</taxon>
        <taxon>Clostridiales Family XVII. Incertae Sedis</taxon>
        <taxon>Candidatus Hydrogenisulfobacillus</taxon>
    </lineage>
</organism>
<dbReference type="InterPro" id="IPR050294">
    <property type="entry name" value="RnfB_subfamily"/>
</dbReference>
<keyword evidence="9" id="KW-1185">Reference proteome</keyword>